<comment type="caution">
    <text evidence="1">The sequence shown here is derived from an EMBL/GenBank/DDBJ whole genome shotgun (WGS) entry which is preliminary data.</text>
</comment>
<dbReference type="EMBL" id="CAJNOR010000145">
    <property type="protein sequence ID" value="CAF0816232.1"/>
    <property type="molecule type" value="Genomic_DNA"/>
</dbReference>
<evidence type="ECO:0000313" key="1">
    <source>
        <dbReference type="EMBL" id="CAF0816232.1"/>
    </source>
</evidence>
<reference evidence="1" key="1">
    <citation type="submission" date="2021-02" db="EMBL/GenBank/DDBJ databases">
        <authorList>
            <person name="Nowell W R."/>
        </authorList>
    </citation>
    <scope>NUCLEOTIDE SEQUENCE</scope>
</reference>
<dbReference type="InterPro" id="IPR032675">
    <property type="entry name" value="LRR_dom_sf"/>
</dbReference>
<gene>
    <name evidence="1" type="ORF">XAT740_LOCUS3724</name>
</gene>
<dbReference type="AlphaFoldDB" id="A0A813TLI5"/>
<dbReference type="SUPFAM" id="SSF52058">
    <property type="entry name" value="L domain-like"/>
    <property type="match status" value="1"/>
</dbReference>
<dbReference type="Proteomes" id="UP000663828">
    <property type="component" value="Unassembled WGS sequence"/>
</dbReference>
<evidence type="ECO:0000313" key="2">
    <source>
        <dbReference type="Proteomes" id="UP000663828"/>
    </source>
</evidence>
<organism evidence="1 2">
    <name type="scientific">Adineta ricciae</name>
    <name type="common">Rotifer</name>
    <dbReference type="NCBI Taxonomy" id="249248"/>
    <lineage>
        <taxon>Eukaryota</taxon>
        <taxon>Metazoa</taxon>
        <taxon>Spiralia</taxon>
        <taxon>Gnathifera</taxon>
        <taxon>Rotifera</taxon>
        <taxon>Eurotatoria</taxon>
        <taxon>Bdelloidea</taxon>
        <taxon>Adinetida</taxon>
        <taxon>Adinetidae</taxon>
        <taxon>Adineta</taxon>
    </lineage>
</organism>
<proteinExistence type="predicted"/>
<dbReference type="Gene3D" id="3.80.10.10">
    <property type="entry name" value="Ribonuclease Inhibitor"/>
    <property type="match status" value="1"/>
</dbReference>
<sequence length="91" mass="10056">MAEELTKFPDMAMITLYNCSLTSLSNLSNLKILIKLHIAENNLTDIVGIPGVQILLAKGNRLRHIAITDHSDQLFELDMSENVLSSAVAMM</sequence>
<protein>
    <submittedName>
        <fullName evidence="1">Uncharacterized protein</fullName>
    </submittedName>
</protein>
<name>A0A813TLI5_ADIRI</name>
<accession>A0A813TLI5</accession>
<keyword evidence="2" id="KW-1185">Reference proteome</keyword>